<accession>A0A8D8CXP5</accession>
<name>A0A8D8CXP5_CULPI</name>
<organism evidence="2">
    <name type="scientific">Culex pipiens</name>
    <name type="common">House mosquito</name>
    <dbReference type="NCBI Taxonomy" id="7175"/>
    <lineage>
        <taxon>Eukaryota</taxon>
        <taxon>Metazoa</taxon>
        <taxon>Ecdysozoa</taxon>
        <taxon>Arthropoda</taxon>
        <taxon>Hexapoda</taxon>
        <taxon>Insecta</taxon>
        <taxon>Pterygota</taxon>
        <taxon>Neoptera</taxon>
        <taxon>Endopterygota</taxon>
        <taxon>Diptera</taxon>
        <taxon>Nematocera</taxon>
        <taxon>Culicoidea</taxon>
        <taxon>Culicidae</taxon>
        <taxon>Culicinae</taxon>
        <taxon>Culicini</taxon>
        <taxon>Culex</taxon>
        <taxon>Culex</taxon>
    </lineage>
</organism>
<protein>
    <submittedName>
        <fullName evidence="2">(northern house mosquito) hypothetical protein</fullName>
    </submittedName>
</protein>
<feature type="compositionally biased region" description="Basic and acidic residues" evidence="1">
    <location>
        <begin position="85"/>
        <end position="109"/>
    </location>
</feature>
<evidence type="ECO:0000313" key="2">
    <source>
        <dbReference type="EMBL" id="CAG6499327.1"/>
    </source>
</evidence>
<feature type="region of interest" description="Disordered" evidence="1">
    <location>
        <begin position="67"/>
        <end position="110"/>
    </location>
</feature>
<dbReference type="AlphaFoldDB" id="A0A8D8CXP5"/>
<reference evidence="2" key="1">
    <citation type="submission" date="2021-05" db="EMBL/GenBank/DDBJ databases">
        <authorList>
            <person name="Alioto T."/>
            <person name="Alioto T."/>
            <person name="Gomez Garrido J."/>
        </authorList>
    </citation>
    <scope>NUCLEOTIDE SEQUENCE</scope>
</reference>
<dbReference type="EMBL" id="HBUE01137662">
    <property type="protein sequence ID" value="CAG6499327.1"/>
    <property type="molecule type" value="Transcribed_RNA"/>
</dbReference>
<sequence length="209" mass="23371">MVVAVWGDHDSSRPAHDRPQRHNNPAEPRGLQLVFGLCLRPANPAQLLTAVLEGAQLPPFILHKVNHRGRSHRRPTDHQCQQRQSDADHPHDHQGRQEKHPRQGADQRRGGNFASVRAGLVPTVQNRLGQAPFGRFFHRRKGAVNPAVHEATEPGCGTLGHHVVQQVRQRVLRFGNFLLVICLNLGIGHLDSGASGCEKEQRTMWLRRG</sequence>
<proteinExistence type="predicted"/>
<feature type="region of interest" description="Disordered" evidence="1">
    <location>
        <begin position="1"/>
        <end position="28"/>
    </location>
</feature>
<feature type="compositionally biased region" description="Basic and acidic residues" evidence="1">
    <location>
        <begin position="7"/>
        <end position="20"/>
    </location>
</feature>
<evidence type="ECO:0000256" key="1">
    <source>
        <dbReference type="SAM" id="MobiDB-lite"/>
    </source>
</evidence>